<dbReference type="GO" id="GO:0006352">
    <property type="term" value="P:DNA-templated transcription initiation"/>
    <property type="evidence" value="ECO:0007669"/>
    <property type="project" value="InterPro"/>
</dbReference>
<dbReference type="Gene3D" id="1.10.1740.10">
    <property type="match status" value="1"/>
</dbReference>
<dbReference type="OrthoDB" id="9784984at2"/>
<dbReference type="EMBL" id="QCZG01000023">
    <property type="protein sequence ID" value="PWA10365.1"/>
    <property type="molecule type" value="Genomic_DNA"/>
</dbReference>
<reference evidence="7 8" key="1">
    <citation type="submission" date="2018-04" db="EMBL/GenBank/DDBJ databases">
        <title>Camelliibacillus theae gen. nov., sp. nov., isolated from Pu'er tea.</title>
        <authorList>
            <person name="Niu L."/>
        </authorList>
    </citation>
    <scope>NUCLEOTIDE SEQUENCE [LARGE SCALE GENOMIC DNA]</scope>
    <source>
        <strain evidence="7 8">T8</strain>
    </source>
</reference>
<dbReference type="SUPFAM" id="SSF88659">
    <property type="entry name" value="Sigma3 and sigma4 domains of RNA polymerase sigma factors"/>
    <property type="match status" value="1"/>
</dbReference>
<dbReference type="Pfam" id="PF04542">
    <property type="entry name" value="Sigma70_r2"/>
    <property type="match status" value="1"/>
</dbReference>
<dbReference type="InterPro" id="IPR036388">
    <property type="entry name" value="WH-like_DNA-bd_sf"/>
</dbReference>
<dbReference type="SUPFAM" id="SSF88946">
    <property type="entry name" value="Sigma2 domain of RNA polymerase sigma factors"/>
    <property type="match status" value="1"/>
</dbReference>
<evidence type="ECO:0000256" key="2">
    <source>
        <dbReference type="ARBA" id="ARBA00023015"/>
    </source>
</evidence>
<dbReference type="InterPro" id="IPR014284">
    <property type="entry name" value="RNA_pol_sigma-70_dom"/>
</dbReference>
<dbReference type="InterPro" id="IPR039425">
    <property type="entry name" value="RNA_pol_sigma-70-like"/>
</dbReference>
<dbReference type="PANTHER" id="PTHR43133:SF51">
    <property type="entry name" value="RNA POLYMERASE SIGMA FACTOR"/>
    <property type="match status" value="1"/>
</dbReference>
<dbReference type="GO" id="GO:0016987">
    <property type="term" value="F:sigma factor activity"/>
    <property type="evidence" value="ECO:0007669"/>
    <property type="project" value="UniProtKB-KW"/>
</dbReference>
<dbReference type="Pfam" id="PF08281">
    <property type="entry name" value="Sigma70_r4_2"/>
    <property type="match status" value="1"/>
</dbReference>
<evidence type="ECO:0000259" key="5">
    <source>
        <dbReference type="Pfam" id="PF04542"/>
    </source>
</evidence>
<name>A0A2U1JZE6_9BACI</name>
<accession>A0A2U1JZE6</accession>
<dbReference type="PANTHER" id="PTHR43133">
    <property type="entry name" value="RNA POLYMERASE ECF-TYPE SIGMA FACTO"/>
    <property type="match status" value="1"/>
</dbReference>
<evidence type="ECO:0000256" key="4">
    <source>
        <dbReference type="ARBA" id="ARBA00023163"/>
    </source>
</evidence>
<dbReference type="GO" id="GO:0003677">
    <property type="term" value="F:DNA binding"/>
    <property type="evidence" value="ECO:0007669"/>
    <property type="project" value="InterPro"/>
</dbReference>
<dbReference type="CDD" id="cd06171">
    <property type="entry name" value="Sigma70_r4"/>
    <property type="match status" value="1"/>
</dbReference>
<comment type="similarity">
    <text evidence="1">Belongs to the sigma-70 factor family. ECF subfamily.</text>
</comment>
<evidence type="ECO:0000256" key="3">
    <source>
        <dbReference type="ARBA" id="ARBA00023082"/>
    </source>
</evidence>
<evidence type="ECO:0000256" key="1">
    <source>
        <dbReference type="ARBA" id="ARBA00010641"/>
    </source>
</evidence>
<dbReference type="RefSeq" id="WP_116555079.1">
    <property type="nucleotide sequence ID" value="NZ_QCZG01000023.1"/>
</dbReference>
<comment type="caution">
    <text evidence="7">The sequence shown here is derived from an EMBL/GenBank/DDBJ whole genome shotgun (WGS) entry which is preliminary data.</text>
</comment>
<evidence type="ECO:0000259" key="6">
    <source>
        <dbReference type="Pfam" id="PF08281"/>
    </source>
</evidence>
<gene>
    <name evidence="7" type="ORF">DCC39_11605</name>
</gene>
<feature type="domain" description="RNA polymerase sigma factor 70 region 4 type 2" evidence="6">
    <location>
        <begin position="127"/>
        <end position="176"/>
    </location>
</feature>
<keyword evidence="2" id="KW-0805">Transcription regulation</keyword>
<keyword evidence="3" id="KW-0731">Sigma factor</keyword>
<dbReference type="InterPro" id="IPR007627">
    <property type="entry name" value="RNA_pol_sigma70_r2"/>
</dbReference>
<feature type="domain" description="RNA polymerase sigma-70 region 2" evidence="5">
    <location>
        <begin position="28"/>
        <end position="94"/>
    </location>
</feature>
<dbReference type="NCBIfam" id="TIGR02937">
    <property type="entry name" value="sigma70-ECF"/>
    <property type="match status" value="1"/>
</dbReference>
<sequence length="187" mass="22541">MGKEGREDLDQALIEKVKQGDEHAFRLIIEKYRNLVFHSVYGILRNQKDAEDASQEVFLKIYLSLPDYENQGFKTWISRIAVNHAIDMKRKAYRKREEASEDFLIDLKESTENIENQIIKKEMKQLVFRRIDELPQNYRDVIYGYYIEEKSYQQMAEEQNVKKETIATKLHRARLWMKKHWKESDFS</sequence>
<evidence type="ECO:0000313" key="7">
    <source>
        <dbReference type="EMBL" id="PWA10365.1"/>
    </source>
</evidence>
<dbReference type="Gene3D" id="1.10.10.10">
    <property type="entry name" value="Winged helix-like DNA-binding domain superfamily/Winged helix DNA-binding domain"/>
    <property type="match status" value="1"/>
</dbReference>
<dbReference type="InterPro" id="IPR013324">
    <property type="entry name" value="RNA_pol_sigma_r3/r4-like"/>
</dbReference>
<protein>
    <submittedName>
        <fullName evidence="7">RNA polymerase subunit sigma</fullName>
    </submittedName>
</protein>
<dbReference type="AlphaFoldDB" id="A0A2U1JZE6"/>
<dbReference type="Proteomes" id="UP000245998">
    <property type="component" value="Unassembled WGS sequence"/>
</dbReference>
<dbReference type="InterPro" id="IPR013325">
    <property type="entry name" value="RNA_pol_sigma_r2"/>
</dbReference>
<keyword evidence="4" id="KW-0804">Transcription</keyword>
<keyword evidence="8" id="KW-1185">Reference proteome</keyword>
<organism evidence="7 8">
    <name type="scientific">Pueribacillus theae</name>
    <dbReference type="NCBI Taxonomy" id="2171751"/>
    <lineage>
        <taxon>Bacteria</taxon>
        <taxon>Bacillati</taxon>
        <taxon>Bacillota</taxon>
        <taxon>Bacilli</taxon>
        <taxon>Bacillales</taxon>
        <taxon>Bacillaceae</taxon>
        <taxon>Pueribacillus</taxon>
    </lineage>
</organism>
<evidence type="ECO:0000313" key="8">
    <source>
        <dbReference type="Proteomes" id="UP000245998"/>
    </source>
</evidence>
<dbReference type="InterPro" id="IPR013249">
    <property type="entry name" value="RNA_pol_sigma70_r4_t2"/>
</dbReference>
<proteinExistence type="inferred from homology"/>